<accession>A0A4Q7VI37</accession>
<dbReference type="RefSeq" id="WP_130305712.1">
    <property type="nucleotide sequence ID" value="NZ_SHKN01000001.1"/>
</dbReference>
<reference evidence="5 6" key="1">
    <citation type="submission" date="2019-02" db="EMBL/GenBank/DDBJ databases">
        <title>Genomic Encyclopedia of Type Strains, Phase IV (KMG-IV): sequencing the most valuable type-strain genomes for metagenomic binning, comparative biology and taxonomic classification.</title>
        <authorList>
            <person name="Goeker M."/>
        </authorList>
    </citation>
    <scope>NUCLEOTIDE SEQUENCE [LARGE SCALE GENOMIC DNA]</scope>
    <source>
        <strain evidence="5 6">DSM 28825</strain>
    </source>
</reference>
<keyword evidence="1 3" id="KW-0697">Rotamase</keyword>
<dbReference type="GO" id="GO:0003755">
    <property type="term" value="F:peptidyl-prolyl cis-trans isomerase activity"/>
    <property type="evidence" value="ECO:0007669"/>
    <property type="project" value="UniProtKB-UniRule"/>
</dbReference>
<gene>
    <name evidence="5" type="ORF">EV201_0406</name>
</gene>
<dbReference type="PRINTS" id="PR00153">
    <property type="entry name" value="CSAPPISMRASE"/>
</dbReference>
<proteinExistence type="inferred from homology"/>
<evidence type="ECO:0000313" key="5">
    <source>
        <dbReference type="EMBL" id="RZT95781.1"/>
    </source>
</evidence>
<dbReference type="OrthoDB" id="9807797at2"/>
<evidence type="ECO:0000259" key="4">
    <source>
        <dbReference type="PROSITE" id="PS50072"/>
    </source>
</evidence>
<organism evidence="5 6">
    <name type="scientific">Ancylomarina subtilis</name>
    <dbReference type="NCBI Taxonomy" id="1639035"/>
    <lineage>
        <taxon>Bacteria</taxon>
        <taxon>Pseudomonadati</taxon>
        <taxon>Bacteroidota</taxon>
        <taxon>Bacteroidia</taxon>
        <taxon>Marinilabiliales</taxon>
        <taxon>Marinifilaceae</taxon>
        <taxon>Ancylomarina</taxon>
    </lineage>
</organism>
<comment type="function">
    <text evidence="3">PPIases accelerate the folding of proteins. It catalyzes the cis-trans isomerization of proline imidic peptide bonds in oligopeptides.</text>
</comment>
<keyword evidence="3" id="KW-0732">Signal</keyword>
<dbReference type="CDD" id="cd00317">
    <property type="entry name" value="cyclophilin"/>
    <property type="match status" value="1"/>
</dbReference>
<dbReference type="SUPFAM" id="SSF50891">
    <property type="entry name" value="Cyclophilin-like"/>
    <property type="match status" value="1"/>
</dbReference>
<comment type="caution">
    <text evidence="5">The sequence shown here is derived from an EMBL/GenBank/DDBJ whole genome shotgun (WGS) entry which is preliminary data.</text>
</comment>
<dbReference type="InterPro" id="IPR029000">
    <property type="entry name" value="Cyclophilin-like_dom_sf"/>
</dbReference>
<dbReference type="PANTHER" id="PTHR43246">
    <property type="entry name" value="PEPTIDYL-PROLYL CIS-TRANS ISOMERASE CYP38, CHLOROPLASTIC"/>
    <property type="match status" value="1"/>
</dbReference>
<evidence type="ECO:0000256" key="1">
    <source>
        <dbReference type="ARBA" id="ARBA00023110"/>
    </source>
</evidence>
<protein>
    <recommendedName>
        <fullName evidence="3">Peptidyl-prolyl cis-trans isomerase</fullName>
        <shortName evidence="3">PPIase</shortName>
        <ecNumber evidence="3">5.2.1.8</ecNumber>
    </recommendedName>
</protein>
<feature type="chain" id="PRO_5021039273" description="Peptidyl-prolyl cis-trans isomerase" evidence="3">
    <location>
        <begin position="19"/>
        <end position="193"/>
    </location>
</feature>
<evidence type="ECO:0000256" key="3">
    <source>
        <dbReference type="RuleBase" id="RU363019"/>
    </source>
</evidence>
<dbReference type="PROSITE" id="PS50072">
    <property type="entry name" value="CSA_PPIASE_2"/>
    <property type="match status" value="1"/>
</dbReference>
<dbReference type="InterPro" id="IPR002130">
    <property type="entry name" value="Cyclophilin-type_PPIase_dom"/>
</dbReference>
<dbReference type="EC" id="5.2.1.8" evidence="3"/>
<evidence type="ECO:0000256" key="2">
    <source>
        <dbReference type="ARBA" id="ARBA00023235"/>
    </source>
</evidence>
<keyword evidence="6" id="KW-1185">Reference proteome</keyword>
<comment type="catalytic activity">
    <reaction evidence="3">
        <text>[protein]-peptidylproline (omega=180) = [protein]-peptidylproline (omega=0)</text>
        <dbReference type="Rhea" id="RHEA:16237"/>
        <dbReference type="Rhea" id="RHEA-COMP:10747"/>
        <dbReference type="Rhea" id="RHEA-COMP:10748"/>
        <dbReference type="ChEBI" id="CHEBI:83833"/>
        <dbReference type="ChEBI" id="CHEBI:83834"/>
        <dbReference type="EC" id="5.2.1.8"/>
    </reaction>
</comment>
<keyword evidence="2 3" id="KW-0413">Isomerase</keyword>
<dbReference type="EMBL" id="SHKN01000001">
    <property type="protein sequence ID" value="RZT95781.1"/>
    <property type="molecule type" value="Genomic_DNA"/>
</dbReference>
<name>A0A4Q7VI37_9BACT</name>
<dbReference type="AlphaFoldDB" id="A0A4Q7VI37"/>
<dbReference type="Proteomes" id="UP000293562">
    <property type="component" value="Unassembled WGS sequence"/>
</dbReference>
<feature type="signal peptide" evidence="3">
    <location>
        <begin position="1"/>
        <end position="18"/>
    </location>
</feature>
<feature type="domain" description="PPIase cyclophilin-type" evidence="4">
    <location>
        <begin position="21"/>
        <end position="193"/>
    </location>
</feature>
<dbReference type="Gene3D" id="2.40.100.10">
    <property type="entry name" value="Cyclophilin-like"/>
    <property type="match status" value="1"/>
</dbReference>
<comment type="similarity">
    <text evidence="3">Belongs to the cyclophilin-type PPIase family.</text>
</comment>
<evidence type="ECO:0000313" key="6">
    <source>
        <dbReference type="Proteomes" id="UP000293562"/>
    </source>
</evidence>
<sequence>MKPYTLLFLLCACLFACSKPQYPIVEIETALGSIELEIYENEAPVTAKHFLANVDQNIFAKACFYRVVHLDNQEGRDIKIEVIQGGLFHDSIVDHLPTIQHERTDQTGILHKDGVISMARNQPGSASTEFFICVGDQPSLDAGGLRNPDGEGFAAFGKVIRGMDVVRKIQMQKEKDQMLLKRIPILSIRLIKE</sequence>
<dbReference type="Pfam" id="PF00160">
    <property type="entry name" value="Pro_isomerase"/>
    <property type="match status" value="1"/>
</dbReference>
<dbReference type="InterPro" id="IPR044665">
    <property type="entry name" value="E_coli_cyclophilin_A-like"/>
</dbReference>